<comment type="caution">
    <text evidence="1">The sequence shown here is derived from an EMBL/GenBank/DDBJ whole genome shotgun (WGS) entry which is preliminary data.</text>
</comment>
<dbReference type="Gene3D" id="3.30.40.10">
    <property type="entry name" value="Zinc/RING finger domain, C3HC4 (zinc finger)"/>
    <property type="match status" value="1"/>
</dbReference>
<proteinExistence type="predicted"/>
<gene>
    <name evidence="1" type="primary">HOP1</name>
    <name evidence="1" type="ORF">ECANGB1_472</name>
</gene>
<keyword evidence="2" id="KW-1185">Reference proteome</keyword>
<name>A0A1Y1S7X7_9MICR</name>
<accession>A0A1Y1S7X7</accession>
<dbReference type="Proteomes" id="UP000192639">
    <property type="component" value="Unassembled WGS sequence"/>
</dbReference>
<dbReference type="EMBL" id="LWDP01000015">
    <property type="protein sequence ID" value="ORD94577.1"/>
    <property type="molecule type" value="Genomic_DNA"/>
</dbReference>
<dbReference type="InterPro" id="IPR013083">
    <property type="entry name" value="Znf_RING/FYVE/PHD"/>
</dbReference>
<dbReference type="InterPro" id="IPR011011">
    <property type="entry name" value="Znf_FYVE_PHD"/>
</dbReference>
<dbReference type="Pfam" id="PF20826">
    <property type="entry name" value="PHD_5"/>
    <property type="match status" value="1"/>
</dbReference>
<dbReference type="OrthoDB" id="1928087at2759"/>
<dbReference type="SUPFAM" id="SSF57903">
    <property type="entry name" value="FYVE/PHD zinc finger"/>
    <property type="match status" value="1"/>
</dbReference>
<dbReference type="VEuPathDB" id="MicrosporidiaDB:ECANGB1_472"/>
<dbReference type="AlphaFoldDB" id="A0A1Y1S7X7"/>
<evidence type="ECO:0000313" key="2">
    <source>
        <dbReference type="Proteomes" id="UP000192639"/>
    </source>
</evidence>
<reference evidence="1 2" key="1">
    <citation type="journal article" date="2017" name="Environ. Microbiol.">
        <title>Decay of the glycolytic pathway and adaptation to intranuclear parasitism within Enterocytozoonidae microsporidia.</title>
        <authorList>
            <person name="Wiredu Boakye D."/>
            <person name="Jaroenlak P."/>
            <person name="Prachumwat A."/>
            <person name="Williams T.A."/>
            <person name="Bateman K.S."/>
            <person name="Itsathitphaisarn O."/>
            <person name="Sritunyalucksana K."/>
            <person name="Paszkiewicz K.H."/>
            <person name="Moore K.A."/>
            <person name="Stentiford G.D."/>
            <person name="Williams B.A."/>
        </authorList>
    </citation>
    <scope>NUCLEOTIDE SEQUENCE [LARGE SCALE GENOMIC DNA]</scope>
    <source>
        <strain evidence="1 2">GB1</strain>
    </source>
</reference>
<sequence>MSCIIKQTKTKLVETFFSIGCYLSNLFGENEYTKTEVETSLIKNDLLNGDGAEEDVEQNNSTISTIKLVNTKESSLLFQVIRVIETRIKRIQLIQMGFFRIEEGGAENASLEFVMQLDLSRTCFNYTELCTALQEMNILGGLKSKIRVYSYELGINKYFLKCKEMWKIGDGRRVQSGAISVIDLKRGGGESRRVIPAENVVVPEKTTMINCTCTVNEDDGDMIECTRCFCWSHTVCAGFFSNMDPRVANIKYICLFCTGMHSYAERNKAFTRRIIDFLYNETYEANSVTRLAKTVSNRFGISERYAQKIVKDLRDLKLIDVGRVGTFRKDENGKMYKVQSVAVENEEAKKTIKTIYECKEVICHESGFIN</sequence>
<organism evidence="1 2">
    <name type="scientific">Enterospora canceri</name>
    <dbReference type="NCBI Taxonomy" id="1081671"/>
    <lineage>
        <taxon>Eukaryota</taxon>
        <taxon>Fungi</taxon>
        <taxon>Fungi incertae sedis</taxon>
        <taxon>Microsporidia</taxon>
        <taxon>Enterocytozoonidae</taxon>
        <taxon>Enterospora</taxon>
    </lineage>
</organism>
<protein>
    <submittedName>
        <fullName evidence="1">HOP1</fullName>
    </submittedName>
</protein>
<evidence type="ECO:0000313" key="1">
    <source>
        <dbReference type="EMBL" id="ORD94577.1"/>
    </source>
</evidence>